<feature type="chain" id="PRO_5026826853" description="DUF4148 domain-containing protein" evidence="1">
    <location>
        <begin position="25"/>
        <end position="125"/>
    </location>
</feature>
<proteinExistence type="predicted"/>
<name>A0A6J4NCN4_9BURK</name>
<evidence type="ECO:0000256" key="1">
    <source>
        <dbReference type="SAM" id="SignalP"/>
    </source>
</evidence>
<keyword evidence="1" id="KW-0732">Signal</keyword>
<organism evidence="2">
    <name type="scientific">uncultured Ramlibacter sp</name>
    <dbReference type="NCBI Taxonomy" id="260755"/>
    <lineage>
        <taxon>Bacteria</taxon>
        <taxon>Pseudomonadati</taxon>
        <taxon>Pseudomonadota</taxon>
        <taxon>Betaproteobacteria</taxon>
        <taxon>Burkholderiales</taxon>
        <taxon>Comamonadaceae</taxon>
        <taxon>Ramlibacter</taxon>
        <taxon>environmental samples</taxon>
    </lineage>
</organism>
<dbReference type="EMBL" id="CADCUX010000007">
    <property type="protein sequence ID" value="CAA9384202.1"/>
    <property type="molecule type" value="Genomic_DNA"/>
</dbReference>
<dbReference type="AlphaFoldDB" id="A0A6J4NCN4"/>
<reference evidence="2" key="1">
    <citation type="submission" date="2020-02" db="EMBL/GenBank/DDBJ databases">
        <authorList>
            <person name="Meier V. D."/>
        </authorList>
    </citation>
    <scope>NUCLEOTIDE SEQUENCE</scope>
    <source>
        <strain evidence="2">AVDCRST_MAG51</strain>
    </source>
</reference>
<dbReference type="InterPro" id="IPR025421">
    <property type="entry name" value="DUF4148"/>
</dbReference>
<evidence type="ECO:0000313" key="2">
    <source>
        <dbReference type="EMBL" id="CAA9384202.1"/>
    </source>
</evidence>
<dbReference type="Pfam" id="PF13663">
    <property type="entry name" value="DUF4148"/>
    <property type="match status" value="1"/>
</dbReference>
<evidence type="ECO:0008006" key="3">
    <source>
        <dbReference type="Google" id="ProtNLM"/>
    </source>
</evidence>
<sequence length="125" mass="13108">MKVNHYAAAVLAITAASFGGQALAESPNAVPEQQFVSAKSRADVQGELAQYKAAGVNPWSMQYNPLRTFQSTASRADVTAAYIASRDEVKAFNGEDSGAVYLAQGVNRSVPATTLAGQADQGNVR</sequence>
<gene>
    <name evidence="2" type="ORF">AVDCRST_MAG51-37</name>
</gene>
<protein>
    <recommendedName>
        <fullName evidence="3">DUF4148 domain-containing protein</fullName>
    </recommendedName>
</protein>
<feature type="signal peptide" evidence="1">
    <location>
        <begin position="1"/>
        <end position="24"/>
    </location>
</feature>
<accession>A0A6J4NCN4</accession>